<keyword evidence="2" id="KW-1185">Reference proteome</keyword>
<comment type="caution">
    <text evidence="1">The sequence shown here is derived from an EMBL/GenBank/DDBJ whole genome shotgun (WGS) entry which is preliminary data.</text>
</comment>
<organism evidence="1 2">
    <name type="scientific">Fodinicola feengrottensis</name>
    <dbReference type="NCBI Taxonomy" id="435914"/>
    <lineage>
        <taxon>Bacteria</taxon>
        <taxon>Bacillati</taxon>
        <taxon>Actinomycetota</taxon>
        <taxon>Actinomycetes</taxon>
        <taxon>Mycobacteriales</taxon>
        <taxon>Fodinicola</taxon>
    </lineage>
</organism>
<sequence length="248" mass="26666">MVAWLRSWRTGLVPYDDVVSAVLGEDGEHEVADLPGAAHAVPLPYALKELSRISPDSIRLVMPVPGDPRGLPASSGLARAGLAVGEVVRCPEFGLIPEVTSRESGSGVQWETVVWRCHPIVFDPLNPLPLVDDFCTVGEAEMQLAQALLQTTDLLVDLDVARWRPELADALMDLRKAGRSHELPPGYSPRAERVLHRAELVAGIVDLAGEDDGGATSTQEANLRAQALRPLAAAARQARLAAYNSPIR</sequence>
<protein>
    <recommendedName>
        <fullName evidence="3">Lon N-terminal domain-containing protein</fullName>
    </recommendedName>
</protein>
<evidence type="ECO:0000313" key="2">
    <source>
        <dbReference type="Proteomes" id="UP001500618"/>
    </source>
</evidence>
<evidence type="ECO:0008006" key="3">
    <source>
        <dbReference type="Google" id="ProtNLM"/>
    </source>
</evidence>
<reference evidence="1 2" key="1">
    <citation type="journal article" date="2019" name="Int. J. Syst. Evol. Microbiol.">
        <title>The Global Catalogue of Microorganisms (GCM) 10K type strain sequencing project: providing services to taxonomists for standard genome sequencing and annotation.</title>
        <authorList>
            <consortium name="The Broad Institute Genomics Platform"/>
            <consortium name="The Broad Institute Genome Sequencing Center for Infectious Disease"/>
            <person name="Wu L."/>
            <person name="Ma J."/>
        </authorList>
    </citation>
    <scope>NUCLEOTIDE SEQUENCE [LARGE SCALE GENOMIC DNA]</scope>
    <source>
        <strain evidence="1 2">JCM 14718</strain>
    </source>
</reference>
<gene>
    <name evidence="1" type="ORF">GCM10009765_72780</name>
</gene>
<proteinExistence type="predicted"/>
<accession>A0ABN2IWE5</accession>
<dbReference type="Proteomes" id="UP001500618">
    <property type="component" value="Unassembled WGS sequence"/>
</dbReference>
<name>A0ABN2IWE5_9ACTN</name>
<dbReference type="EMBL" id="BAAANY010000038">
    <property type="protein sequence ID" value="GAA1713127.1"/>
    <property type="molecule type" value="Genomic_DNA"/>
</dbReference>
<evidence type="ECO:0000313" key="1">
    <source>
        <dbReference type="EMBL" id="GAA1713127.1"/>
    </source>
</evidence>